<keyword evidence="3 5" id="KW-0777">Teichoic acid biosynthesis</keyword>
<evidence type="ECO:0000256" key="5">
    <source>
        <dbReference type="HAMAP-Rule" id="MF_02070"/>
    </source>
</evidence>
<dbReference type="EC" id="2.4.1.187" evidence="5"/>
<comment type="pathway">
    <text evidence="5">Cell wall biogenesis; teichoic acid biosynthesis.</text>
</comment>
<comment type="caution">
    <text evidence="6">The sequence shown here is derived from an EMBL/GenBank/DDBJ whole genome shotgun (WGS) entry which is preliminary data.</text>
</comment>
<accession>A0ABW8TGS6</accession>
<dbReference type="HAMAP" id="MF_02070">
    <property type="entry name" value="TagA_TarA"/>
    <property type="match status" value="1"/>
</dbReference>
<evidence type="ECO:0000256" key="3">
    <source>
        <dbReference type="ARBA" id="ARBA00022944"/>
    </source>
</evidence>
<evidence type="ECO:0000256" key="4">
    <source>
        <dbReference type="ARBA" id="ARBA00023316"/>
    </source>
</evidence>
<sequence>MSVNILGYEIYSNTKSELLSDISSMDKVNIISGNPEVLYNGLSNKFLFANFTNKNSIIIPDGVGVVLASKLIGNPVKEKVAGIEVMEDIIRKCEVENRGVYLVGTKQEIIEACVQNIQKKYPRLIISGFHNGFFDLDNCSDIINDIKTSKPYAIFVAMGSPRQEKFIVKYMDELPCTVYMGVGGSFDIFAGALKRAPRWMIKLGLEWLYRVIKEPFRIKRLGAIPVFLIKVLRSK</sequence>
<evidence type="ECO:0000313" key="7">
    <source>
        <dbReference type="Proteomes" id="UP001623592"/>
    </source>
</evidence>
<keyword evidence="1 5" id="KW-0328">Glycosyltransferase</keyword>
<dbReference type="InterPro" id="IPR004629">
    <property type="entry name" value="WecG_TagA_CpsF"/>
</dbReference>
<dbReference type="PANTHER" id="PTHR34136:SF1">
    <property type="entry name" value="UDP-N-ACETYL-D-MANNOSAMINURONIC ACID TRANSFERASE"/>
    <property type="match status" value="1"/>
</dbReference>
<comment type="catalytic activity">
    <reaction evidence="5">
        <text>UDP-N-acetyl-alpha-D-mannosamine + N-acetyl-alpha-D-glucosaminyl-di-trans,octa-cis-undecaprenyl diphosphate = N-acetyl-beta-D-mannosaminyl-(1-&gt;4)-N-acetyl-alpha-D-glucosaminyl di-trans,octa-cis-undecaprenyl diphosphate + UDP + H(+)</text>
        <dbReference type="Rhea" id="RHEA:16053"/>
        <dbReference type="ChEBI" id="CHEBI:15378"/>
        <dbReference type="ChEBI" id="CHEBI:58223"/>
        <dbReference type="ChEBI" id="CHEBI:62959"/>
        <dbReference type="ChEBI" id="CHEBI:68623"/>
        <dbReference type="ChEBI" id="CHEBI:132210"/>
        <dbReference type="EC" id="2.4.1.187"/>
    </reaction>
</comment>
<dbReference type="PANTHER" id="PTHR34136">
    <property type="match status" value="1"/>
</dbReference>
<keyword evidence="7" id="KW-1185">Reference proteome</keyword>
<keyword evidence="2 5" id="KW-0808">Transferase</keyword>
<organism evidence="6 7">
    <name type="scientific">Clostridium neuense</name>
    <dbReference type="NCBI Taxonomy" id="1728934"/>
    <lineage>
        <taxon>Bacteria</taxon>
        <taxon>Bacillati</taxon>
        <taxon>Bacillota</taxon>
        <taxon>Clostridia</taxon>
        <taxon>Eubacteriales</taxon>
        <taxon>Clostridiaceae</taxon>
        <taxon>Clostridium</taxon>
    </lineage>
</organism>
<evidence type="ECO:0000256" key="1">
    <source>
        <dbReference type="ARBA" id="ARBA00022676"/>
    </source>
</evidence>
<comment type="similarity">
    <text evidence="5">Belongs to the glycosyltransferase 26 family. TagA/TarA subfamily.</text>
</comment>
<gene>
    <name evidence="6" type="ORF">ACJDT4_15060</name>
</gene>
<reference evidence="6 7" key="1">
    <citation type="submission" date="2024-11" db="EMBL/GenBank/DDBJ databases">
        <authorList>
            <person name="Heng Y.C."/>
            <person name="Lim A.C.H."/>
            <person name="Lee J.K.Y."/>
            <person name="Kittelmann S."/>
        </authorList>
    </citation>
    <scope>NUCLEOTIDE SEQUENCE [LARGE SCALE GENOMIC DNA]</scope>
    <source>
        <strain evidence="6 7">WILCCON 0114</strain>
    </source>
</reference>
<evidence type="ECO:0000313" key="6">
    <source>
        <dbReference type="EMBL" id="MFL0251736.1"/>
    </source>
</evidence>
<dbReference type="NCBIfam" id="TIGR00696">
    <property type="entry name" value="wecG_tagA_cpsF"/>
    <property type="match status" value="1"/>
</dbReference>
<keyword evidence="4 5" id="KW-0961">Cell wall biogenesis/degradation</keyword>
<evidence type="ECO:0000256" key="2">
    <source>
        <dbReference type="ARBA" id="ARBA00022679"/>
    </source>
</evidence>
<dbReference type="RefSeq" id="WP_406788387.1">
    <property type="nucleotide sequence ID" value="NZ_JBJIAA010000012.1"/>
</dbReference>
<dbReference type="Proteomes" id="UP001623592">
    <property type="component" value="Unassembled WGS sequence"/>
</dbReference>
<comment type="function">
    <text evidence="5">Catalyzes the conversion of GlcNAc-PP-undecaprenol into ManNAc-GlcNAc-PP-undecaprenol, the first committed lipid intermediate in the de novo synthesis of teichoic acid.</text>
</comment>
<dbReference type="EMBL" id="JBJIAA010000012">
    <property type="protein sequence ID" value="MFL0251736.1"/>
    <property type="molecule type" value="Genomic_DNA"/>
</dbReference>
<dbReference type="CDD" id="cd06533">
    <property type="entry name" value="Glyco_transf_WecG_TagA"/>
    <property type="match status" value="1"/>
</dbReference>
<dbReference type="InterPro" id="IPR034714">
    <property type="entry name" value="TagA_TarA"/>
</dbReference>
<protein>
    <recommendedName>
        <fullName evidence="5">N-acetylglucosaminyldiphosphoundecaprenol N-acetyl-beta-D-mannosaminyltransferase</fullName>
        <ecNumber evidence="5">2.4.1.187</ecNumber>
    </recommendedName>
    <alternativeName>
        <fullName evidence="5">N-acetylmannosaminyltransferase</fullName>
    </alternativeName>
    <alternativeName>
        <fullName evidence="5">UDP-N-acetylmannosamine transferase</fullName>
    </alternativeName>
    <alternativeName>
        <fullName evidence="5">UDP-N-acetylmannosamine:N-acetylglucosaminyl pyrophosphorylundecaprenol N-acetylmannosaminyltransferase</fullName>
    </alternativeName>
</protein>
<dbReference type="Pfam" id="PF03808">
    <property type="entry name" value="Glyco_tran_WecG"/>
    <property type="match status" value="1"/>
</dbReference>
<proteinExistence type="inferred from homology"/>
<name>A0ABW8TGS6_9CLOT</name>